<feature type="signal peptide" evidence="7">
    <location>
        <begin position="1"/>
        <end position="17"/>
    </location>
</feature>
<evidence type="ECO:0000256" key="3">
    <source>
        <dbReference type="ARBA" id="ARBA00022801"/>
    </source>
</evidence>
<comment type="similarity">
    <text evidence="1 6">Belongs to the uracil-DNA glycosylase (UDG) superfamily. UNG family.</text>
</comment>
<dbReference type="EC" id="3.2.2.27" evidence="6"/>
<feature type="active site" description="Proton acceptor" evidence="5">
    <location>
        <position position="100"/>
    </location>
</feature>
<protein>
    <recommendedName>
        <fullName evidence="6">Uracil-DNA glycosylase</fullName>
        <ecNumber evidence="6">3.2.2.27</ecNumber>
    </recommendedName>
</protein>
<dbReference type="Proteomes" id="UP001363151">
    <property type="component" value="Unassembled WGS sequence"/>
</dbReference>
<dbReference type="PROSITE" id="PS00130">
    <property type="entry name" value="U_DNA_GLYCOSYLASE"/>
    <property type="match status" value="1"/>
</dbReference>
<comment type="function">
    <text evidence="6">Excises uracil residues from the DNA which can arise as a result of misincorporation of dUMP residues by DNA polymerase or due to deamination of cytosine.</text>
</comment>
<dbReference type="Pfam" id="PF03167">
    <property type="entry name" value="UDG"/>
    <property type="match status" value="1"/>
</dbReference>
<evidence type="ECO:0000256" key="2">
    <source>
        <dbReference type="ARBA" id="ARBA00022763"/>
    </source>
</evidence>
<dbReference type="SMART" id="SM00986">
    <property type="entry name" value="UDG"/>
    <property type="match status" value="1"/>
</dbReference>
<comment type="catalytic activity">
    <reaction evidence="6">
        <text>Hydrolyzes single-stranded DNA or mismatched double-stranded DNA and polynucleotides, releasing free uracil.</text>
        <dbReference type="EC" id="3.2.2.27"/>
    </reaction>
</comment>
<evidence type="ECO:0000256" key="5">
    <source>
        <dbReference type="PROSITE-ProRule" id="PRU10072"/>
    </source>
</evidence>
<organism evidence="9 10">
    <name type="scientific">Aureococcus anophagefferens</name>
    <name type="common">Harmful bloom alga</name>
    <dbReference type="NCBI Taxonomy" id="44056"/>
    <lineage>
        <taxon>Eukaryota</taxon>
        <taxon>Sar</taxon>
        <taxon>Stramenopiles</taxon>
        <taxon>Ochrophyta</taxon>
        <taxon>Pelagophyceae</taxon>
        <taxon>Pelagomonadales</taxon>
        <taxon>Pelagomonadaceae</taxon>
        <taxon>Aureococcus</taxon>
    </lineage>
</organism>
<keyword evidence="10" id="KW-1185">Reference proteome</keyword>
<dbReference type="InterPro" id="IPR036895">
    <property type="entry name" value="Uracil-DNA_glycosylase-like_sf"/>
</dbReference>
<evidence type="ECO:0000313" key="10">
    <source>
        <dbReference type="Proteomes" id="UP001363151"/>
    </source>
</evidence>
<dbReference type="NCBIfam" id="NF003591">
    <property type="entry name" value="PRK05254.1-4"/>
    <property type="match status" value="1"/>
</dbReference>
<comment type="caution">
    <text evidence="9">The sequence shown here is derived from an EMBL/GenBank/DDBJ whole genome shotgun (WGS) entry which is preliminary data.</text>
</comment>
<dbReference type="SMART" id="SM00987">
    <property type="entry name" value="UreE_C"/>
    <property type="match status" value="1"/>
</dbReference>
<evidence type="ECO:0000259" key="8">
    <source>
        <dbReference type="SMART" id="SM00986"/>
    </source>
</evidence>
<keyword evidence="4 6" id="KW-0234">DNA repair</keyword>
<evidence type="ECO:0000256" key="7">
    <source>
        <dbReference type="SAM" id="SignalP"/>
    </source>
</evidence>
<keyword evidence="2 6" id="KW-0227">DNA damage</keyword>
<keyword evidence="7" id="KW-0732">Signal</keyword>
<dbReference type="NCBIfam" id="NF003592">
    <property type="entry name" value="PRK05254.1-5"/>
    <property type="match status" value="1"/>
</dbReference>
<dbReference type="PANTHER" id="PTHR11264">
    <property type="entry name" value="URACIL-DNA GLYCOSYLASE"/>
    <property type="match status" value="1"/>
</dbReference>
<dbReference type="InterPro" id="IPR002043">
    <property type="entry name" value="UDG_fam1"/>
</dbReference>
<dbReference type="NCBIfam" id="NF003588">
    <property type="entry name" value="PRK05254.1-1"/>
    <property type="match status" value="1"/>
</dbReference>
<dbReference type="SUPFAM" id="SSF52141">
    <property type="entry name" value="Uracil-DNA glycosylase-like"/>
    <property type="match status" value="1"/>
</dbReference>
<feature type="chain" id="PRO_5045600241" description="Uracil-DNA glycosylase" evidence="7">
    <location>
        <begin position="18"/>
        <end position="269"/>
    </location>
</feature>
<evidence type="ECO:0000256" key="1">
    <source>
        <dbReference type="ARBA" id="ARBA00008184"/>
    </source>
</evidence>
<dbReference type="InterPro" id="IPR018085">
    <property type="entry name" value="Ura-DNA_Glyclase_AS"/>
</dbReference>
<dbReference type="NCBIfam" id="TIGR00628">
    <property type="entry name" value="ung"/>
    <property type="match status" value="1"/>
</dbReference>
<keyword evidence="3 6" id="KW-0378">Hydrolase</keyword>
<dbReference type="HAMAP" id="MF_00148">
    <property type="entry name" value="UDG"/>
    <property type="match status" value="1"/>
</dbReference>
<dbReference type="Gene3D" id="3.40.470.10">
    <property type="entry name" value="Uracil-DNA glycosylase-like domain"/>
    <property type="match status" value="1"/>
</dbReference>
<feature type="non-terminal residue" evidence="9">
    <location>
        <position position="269"/>
    </location>
</feature>
<dbReference type="CDD" id="cd10027">
    <property type="entry name" value="UDG-F1-like"/>
    <property type="match status" value="1"/>
</dbReference>
<feature type="domain" description="Uracil-DNA glycosylase-like" evidence="8">
    <location>
        <begin position="85"/>
        <end position="247"/>
    </location>
</feature>
<dbReference type="InterPro" id="IPR005122">
    <property type="entry name" value="Uracil-DNA_glycosylase-like"/>
</dbReference>
<name>A0ABR1FPB2_AURAN</name>
<evidence type="ECO:0000313" key="9">
    <source>
        <dbReference type="EMBL" id="KAK7234862.1"/>
    </source>
</evidence>
<dbReference type="PANTHER" id="PTHR11264:SF0">
    <property type="entry name" value="URACIL-DNA GLYCOSYLASE"/>
    <property type="match status" value="1"/>
</dbReference>
<accession>A0ABR1FPB2</accession>
<reference evidence="9 10" key="1">
    <citation type="submission" date="2024-03" db="EMBL/GenBank/DDBJ databases">
        <title>Aureococcus anophagefferens CCMP1851 and Kratosvirus quantuckense: Draft genome of a second virus-susceptible host strain in the model system.</title>
        <authorList>
            <person name="Chase E."/>
            <person name="Truchon A.R."/>
            <person name="Schepens W."/>
            <person name="Wilhelm S.W."/>
        </authorList>
    </citation>
    <scope>NUCLEOTIDE SEQUENCE [LARGE SCALE GENOMIC DNA]</scope>
    <source>
        <strain evidence="9 10">CCMP1851</strain>
    </source>
</reference>
<dbReference type="NCBIfam" id="NF003589">
    <property type="entry name" value="PRK05254.1-2"/>
    <property type="match status" value="1"/>
</dbReference>
<sequence length="269" mass="28632">MPLRFTMLLVLTKAFLRSPAPRATRRVVARAATNGGEWALPSGWRAALGDELASDRFRDLQAFVAAERASQTVYPPPDETLRALRSVDLDGVRVCVVGQDPYHGPGQANGLAFSVSGGCAIPPSLRNVLRECAEDHGAAPAGGDLGGWADQGVLLLNTALTVREGEAHSHRGRGWERLTDAVVAALAARERPVVFALWGNPARKKAAIVDGTRHRVVASSHPSPLSCAKTAAPFRGSRCFSRINAHLEDLGVEQIDWARDAGDAAAVAR</sequence>
<evidence type="ECO:0000256" key="4">
    <source>
        <dbReference type="ARBA" id="ARBA00023204"/>
    </source>
</evidence>
<proteinExistence type="inferred from homology"/>
<evidence type="ECO:0000256" key="6">
    <source>
        <dbReference type="RuleBase" id="RU003780"/>
    </source>
</evidence>
<gene>
    <name evidence="9" type="primary">UNG1</name>
    <name evidence="9" type="ORF">SO694_0029103</name>
</gene>
<dbReference type="EMBL" id="JBBJCI010000307">
    <property type="protein sequence ID" value="KAK7234862.1"/>
    <property type="molecule type" value="Genomic_DNA"/>
</dbReference>